<feature type="domain" description="Dienelactone hydrolase" evidence="6">
    <location>
        <begin position="793"/>
        <end position="965"/>
    </location>
</feature>
<reference evidence="8" key="1">
    <citation type="submission" date="2020-06" db="EMBL/GenBank/DDBJ databases">
        <title>A chromosome-scale genome assembly of Talaromyces rugulosus W13939.</title>
        <authorList>
            <person name="Wang B."/>
            <person name="Guo L."/>
            <person name="Ye K."/>
            <person name="Wang L."/>
        </authorList>
    </citation>
    <scope>NUCLEOTIDE SEQUENCE [LARGE SCALE GENOMIC DNA]</scope>
    <source>
        <strain evidence="8">W13939</strain>
    </source>
</reference>
<dbReference type="GO" id="GO:0004674">
    <property type="term" value="F:protein serine/threonine kinase activity"/>
    <property type="evidence" value="ECO:0007669"/>
    <property type="project" value="UniProtKB-EC"/>
</dbReference>
<dbReference type="GO" id="GO:0016787">
    <property type="term" value="F:hydrolase activity"/>
    <property type="evidence" value="ECO:0007669"/>
    <property type="project" value="InterPro"/>
</dbReference>
<name>A0A7H8RCR9_TALRU</name>
<dbReference type="OrthoDB" id="540004at2759"/>
<organism evidence="7 8">
    <name type="scientific">Talaromyces rugulosus</name>
    <name type="common">Penicillium rugulosum</name>
    <dbReference type="NCBI Taxonomy" id="121627"/>
    <lineage>
        <taxon>Eukaryota</taxon>
        <taxon>Fungi</taxon>
        <taxon>Dikarya</taxon>
        <taxon>Ascomycota</taxon>
        <taxon>Pezizomycotina</taxon>
        <taxon>Eurotiomycetes</taxon>
        <taxon>Eurotiomycetidae</taxon>
        <taxon>Eurotiales</taxon>
        <taxon>Trichocomaceae</taxon>
        <taxon>Talaromyces</taxon>
        <taxon>Talaromyces sect. Islandici</taxon>
    </lineage>
</organism>
<dbReference type="InterPro" id="IPR008266">
    <property type="entry name" value="Tyr_kinase_AS"/>
</dbReference>
<dbReference type="RefSeq" id="XP_035350454.1">
    <property type="nucleotide sequence ID" value="XM_035494561.1"/>
</dbReference>
<proteinExistence type="predicted"/>
<dbReference type="PANTHER" id="PTHR47562:SF2">
    <property type="entry name" value="CARBOXYMETHYLENEBUTENOLIDASE-RELATED"/>
    <property type="match status" value="1"/>
</dbReference>
<evidence type="ECO:0000313" key="8">
    <source>
        <dbReference type="Proteomes" id="UP000509510"/>
    </source>
</evidence>
<evidence type="ECO:0000256" key="3">
    <source>
        <dbReference type="ARBA" id="ARBA00048679"/>
    </source>
</evidence>
<comment type="catalytic activity">
    <reaction evidence="3">
        <text>L-seryl-[protein] + ATP = O-phospho-L-seryl-[protein] + ADP + H(+)</text>
        <dbReference type="Rhea" id="RHEA:17989"/>
        <dbReference type="Rhea" id="RHEA-COMP:9863"/>
        <dbReference type="Rhea" id="RHEA-COMP:11604"/>
        <dbReference type="ChEBI" id="CHEBI:15378"/>
        <dbReference type="ChEBI" id="CHEBI:29999"/>
        <dbReference type="ChEBI" id="CHEBI:30616"/>
        <dbReference type="ChEBI" id="CHEBI:83421"/>
        <dbReference type="ChEBI" id="CHEBI:456216"/>
        <dbReference type="EC" id="2.7.11.1"/>
    </reaction>
</comment>
<dbReference type="Gene3D" id="1.10.510.10">
    <property type="entry name" value="Transferase(Phosphotransferase) domain 1"/>
    <property type="match status" value="1"/>
</dbReference>
<feature type="signal peptide" evidence="5">
    <location>
        <begin position="1"/>
        <end position="20"/>
    </location>
</feature>
<feature type="region of interest" description="Disordered" evidence="4">
    <location>
        <begin position="693"/>
        <end position="726"/>
    </location>
</feature>
<dbReference type="InterPro" id="IPR011009">
    <property type="entry name" value="Kinase-like_dom_sf"/>
</dbReference>
<dbReference type="InterPro" id="IPR015915">
    <property type="entry name" value="Kelch-typ_b-propeller"/>
</dbReference>
<dbReference type="EMBL" id="CP055903">
    <property type="protein sequence ID" value="QKX64280.1"/>
    <property type="molecule type" value="Genomic_DNA"/>
</dbReference>
<accession>A0A7H8RCR9</accession>
<dbReference type="EC" id="2.7.11.1" evidence="1"/>
<keyword evidence="5" id="KW-0732">Signal</keyword>
<dbReference type="PROSITE" id="PS00109">
    <property type="entry name" value="PROTEIN_KINASE_TYR"/>
    <property type="match status" value="1"/>
</dbReference>
<dbReference type="PANTHER" id="PTHR47562">
    <property type="match status" value="1"/>
</dbReference>
<feature type="compositionally biased region" description="Low complexity" evidence="4">
    <location>
        <begin position="554"/>
        <end position="577"/>
    </location>
</feature>
<evidence type="ECO:0000256" key="2">
    <source>
        <dbReference type="ARBA" id="ARBA00047899"/>
    </source>
</evidence>
<keyword evidence="8" id="KW-1185">Reference proteome</keyword>
<dbReference type="KEGG" id="trg:TRUGW13939_11453"/>
<dbReference type="InterPro" id="IPR029058">
    <property type="entry name" value="AB_hydrolase_fold"/>
</dbReference>
<feature type="chain" id="PRO_5028871112" description="non-specific serine/threonine protein kinase" evidence="5">
    <location>
        <begin position="21"/>
        <end position="1295"/>
    </location>
</feature>
<dbReference type="Gene3D" id="2.120.10.80">
    <property type="entry name" value="Kelch-type beta propeller"/>
    <property type="match status" value="1"/>
</dbReference>
<dbReference type="GeneID" id="55998931"/>
<feature type="compositionally biased region" description="Basic and acidic residues" evidence="4">
    <location>
        <begin position="710"/>
        <end position="723"/>
    </location>
</feature>
<evidence type="ECO:0000259" key="6">
    <source>
        <dbReference type="Pfam" id="PF01738"/>
    </source>
</evidence>
<protein>
    <recommendedName>
        <fullName evidence="1">non-specific serine/threonine protein kinase</fullName>
        <ecNumber evidence="1">2.7.11.1</ecNumber>
    </recommendedName>
</protein>
<dbReference type="Pfam" id="PF01738">
    <property type="entry name" value="DLH"/>
    <property type="match status" value="1"/>
</dbReference>
<dbReference type="Gene3D" id="3.40.50.1820">
    <property type="entry name" value="alpha/beta hydrolase"/>
    <property type="match status" value="1"/>
</dbReference>
<dbReference type="SUPFAM" id="SSF53474">
    <property type="entry name" value="alpha/beta-Hydrolases"/>
    <property type="match status" value="1"/>
</dbReference>
<feature type="region of interest" description="Disordered" evidence="4">
    <location>
        <begin position="554"/>
        <end position="596"/>
    </location>
</feature>
<gene>
    <name evidence="7" type="ORF">TRUGW13939_11453</name>
</gene>
<dbReference type="InterPro" id="IPR002925">
    <property type="entry name" value="Dienelactn_hydro"/>
</dbReference>
<dbReference type="SUPFAM" id="SSF50965">
    <property type="entry name" value="Galactose oxidase, central domain"/>
    <property type="match status" value="1"/>
</dbReference>
<evidence type="ECO:0000313" key="7">
    <source>
        <dbReference type="EMBL" id="QKX64280.1"/>
    </source>
</evidence>
<dbReference type="InterPro" id="IPR011043">
    <property type="entry name" value="Gal_Oxase/kelch_b-propeller"/>
</dbReference>
<dbReference type="SUPFAM" id="SSF56112">
    <property type="entry name" value="Protein kinase-like (PK-like)"/>
    <property type="match status" value="1"/>
</dbReference>
<feature type="compositionally biased region" description="Polar residues" evidence="4">
    <location>
        <begin position="693"/>
        <end position="709"/>
    </location>
</feature>
<evidence type="ECO:0000256" key="4">
    <source>
        <dbReference type="SAM" id="MobiDB-lite"/>
    </source>
</evidence>
<sequence length="1295" mass="142797">MSWLTCTGFIFLAKFHFATGISWQNEVNVSICNWAQLRANIVRDTIYLDGGDIWWQIGLSDGTYGSPQSNNEDGGSMYSLALGSSFNQQTNMTGLLQAMAKNGGTSTANVNPNYDDGVMFANDDEFILYGGLARLTNSENPPPADVILGYEVHEYSTNIPNWESGFLQKSIDNDVTRYVTNGAGVSAPSENLGFYFSGMRGPGWGRIEGGDESANTTAESFITVNMETMRLETWKNMSLPTSVAPRANAELVWLPVSESGVLVAIGGVINPEILTADRNLTAEQFKASNKTSPTFMSEIPVYDVASQTWFSQSTTGDIPPQLTMFCSVVAAAADRSSFNIYIYGGYDGVSAESLPSDDVYILSIPSFTWIKAYSGKYAHGRSGHKCLQVYPDQMFVLGGIFKNDPTICLDGAFVQVFNLNTLEFQKTYSPQNWSNYSVPAAVTSRIGGTGNGGATKMSPPSWNNNNLSNIFSTAYTKPINTYYPYLLEITNSTKPGTETKSSGLLMPLWVKAIIGVFAGLGCIALGLAAWFIYQWIQRRKQSDIATTIMSSSIRKSSPDISSTTEETNTNYSSLSTTPMTGVSSLSREKGSETSNTEISVGMPVSQADSVPIFELDSRSRKWVELPAEGCEVGRPSSTGRNHRDLKNLKISLPPESKPTMSESVQNTPIKLQEQGFGEKVPTPMWAPTPIFSQENFPVGSTTGSVSISDITEHSNDSESKHETPSTVESFVQYYDPQARAQAQAQRSSFGRKCGGEQEREKSLLIMLIKESHVDVPTKASGQDGSMLTGPVARFARQIAGQGYICVAPSSYHEFTGPEALKYDAEDTDKGNLWKISKKVAAYDEDASLSVDYLLSLPTCNGRVGATGMCLGGHLAYRCALDQRVKAAVCYFATDVHSGTLGEGKKDDSLARAGDIKGELAMIFGKSDNHVPPEGRDLIRKTLHEKGVLFSFYEVAWAQHAFIRDELSKGRLFTPTPFTAFFHTFDTLKSNTRLSSSADQSGQRPVKMRDPLAQEEILSRQADILYQRDQYRIQRGPRIVYLSIYGFDVLPSQRGGTYDDILQDLSDLVPAIWRHNEWRTAILRKNTVSGEIDCQTDPVAPHCMDCNVLRVLELCPVYINVLDLIEVKRLKDRVSRVALLQEPTNIPIFMIMKMASFPRDVCAMQREVEVYAHLFATAANNLAPDFLGYVYEEHQDRVVGFLMEDFEGRWASADDLEECFDIVTDLHNVGVIHGDLRPSNFIVHEDFGVRLVDFESAVIYRTGNAFVDQEALQEKKDDEIRQIETLLLGSPGPSVS</sequence>
<dbReference type="Proteomes" id="UP000509510">
    <property type="component" value="Chromosome VI"/>
</dbReference>
<evidence type="ECO:0000256" key="5">
    <source>
        <dbReference type="SAM" id="SignalP"/>
    </source>
</evidence>
<comment type="catalytic activity">
    <reaction evidence="2">
        <text>L-threonyl-[protein] + ATP = O-phospho-L-threonyl-[protein] + ADP + H(+)</text>
        <dbReference type="Rhea" id="RHEA:46608"/>
        <dbReference type="Rhea" id="RHEA-COMP:11060"/>
        <dbReference type="Rhea" id="RHEA-COMP:11605"/>
        <dbReference type="ChEBI" id="CHEBI:15378"/>
        <dbReference type="ChEBI" id="CHEBI:30013"/>
        <dbReference type="ChEBI" id="CHEBI:30616"/>
        <dbReference type="ChEBI" id="CHEBI:61977"/>
        <dbReference type="ChEBI" id="CHEBI:456216"/>
        <dbReference type="EC" id="2.7.11.1"/>
    </reaction>
</comment>
<evidence type="ECO:0000256" key="1">
    <source>
        <dbReference type="ARBA" id="ARBA00012513"/>
    </source>
</evidence>